<dbReference type="EMBL" id="LR134350">
    <property type="protein sequence ID" value="VEG28948.1"/>
    <property type="molecule type" value="Genomic_DNA"/>
</dbReference>
<feature type="region of interest" description="Disordered" evidence="1">
    <location>
        <begin position="20"/>
        <end position="45"/>
    </location>
</feature>
<gene>
    <name evidence="2" type="ORF">NCTC11636_01802</name>
</gene>
<evidence type="ECO:0000313" key="3">
    <source>
        <dbReference type="Proteomes" id="UP000266895"/>
    </source>
</evidence>
<dbReference type="AlphaFoldDB" id="A0A448HI00"/>
<evidence type="ECO:0000256" key="1">
    <source>
        <dbReference type="SAM" id="MobiDB-lite"/>
    </source>
</evidence>
<name>A0A448HI00_9ACTO</name>
<dbReference type="RefSeq" id="WP_126382821.1">
    <property type="nucleotide sequence ID" value="NZ_LR134350.1"/>
</dbReference>
<evidence type="ECO:0000313" key="2">
    <source>
        <dbReference type="EMBL" id="VEG28948.1"/>
    </source>
</evidence>
<dbReference type="OrthoDB" id="3253780at2"/>
<proteinExistence type="predicted"/>
<feature type="compositionally biased region" description="Low complexity" evidence="1">
    <location>
        <begin position="20"/>
        <end position="34"/>
    </location>
</feature>
<organism evidence="2 3">
    <name type="scientific">Actinomyces howellii</name>
    <dbReference type="NCBI Taxonomy" id="52771"/>
    <lineage>
        <taxon>Bacteria</taxon>
        <taxon>Bacillati</taxon>
        <taxon>Actinomycetota</taxon>
        <taxon>Actinomycetes</taxon>
        <taxon>Actinomycetales</taxon>
        <taxon>Actinomycetaceae</taxon>
        <taxon>Actinomyces</taxon>
    </lineage>
</organism>
<accession>A0A448HI00</accession>
<sequence>MTDVDNPKLLAIQAIKTQATTSASSVSSWTPASAPGSAQTTSIDAGLTDEVWTSPVADDYRSKISIASSSCNTAMSAVVSALTSAENEIYDAGLDRVPADSPEARWPDS</sequence>
<keyword evidence="3" id="KW-1185">Reference proteome</keyword>
<dbReference type="Proteomes" id="UP000266895">
    <property type="component" value="Chromosome"/>
</dbReference>
<protein>
    <submittedName>
        <fullName evidence="2">Uncharacterized protein</fullName>
    </submittedName>
</protein>
<dbReference type="KEGG" id="ahw:NCTC11636_01802"/>
<reference evidence="2 3" key="1">
    <citation type="submission" date="2018-12" db="EMBL/GenBank/DDBJ databases">
        <authorList>
            <consortium name="Pathogen Informatics"/>
        </authorList>
    </citation>
    <scope>NUCLEOTIDE SEQUENCE [LARGE SCALE GENOMIC DNA]</scope>
    <source>
        <strain evidence="2 3">NCTC11636</strain>
    </source>
</reference>